<dbReference type="NCBIfam" id="NF035944">
    <property type="entry name" value="PEPxxWA-CTERM"/>
    <property type="match status" value="1"/>
</dbReference>
<gene>
    <name evidence="2" type="ORF">ACFSCW_03015</name>
</gene>
<dbReference type="Pfam" id="PF07589">
    <property type="entry name" value="PEP-CTERM"/>
    <property type="match status" value="1"/>
</dbReference>
<dbReference type="RefSeq" id="WP_380886756.1">
    <property type="nucleotide sequence ID" value="NZ_JBHUDY010000001.1"/>
</dbReference>
<evidence type="ECO:0000313" key="2">
    <source>
        <dbReference type="EMBL" id="MFD1610768.1"/>
    </source>
</evidence>
<name>A0ABW4HYL4_9SPHN</name>
<feature type="domain" description="Ice-binding protein C-terminal" evidence="1">
    <location>
        <begin position="185"/>
        <end position="208"/>
    </location>
</feature>
<sequence length="215" mass="22287">MRVNALRAIKRVALGLVIGGLSVPASSVIYNVSATDSTGVVINLTPGKTYVAKLVGIADGGLYDAASIQFNCSVQCVTGFSNAFSSRDVNFNPLDFSVDSYSTNQVYGTAAASLAAYQAGPITHFETHVVNGVPTTTNLGPIPQPFVFTAEGDGMTRLLVVDTDNTRTNNSGGISLRIEEVAARVPEPASWAMMIGGFGLLGAAARRRASAPATA</sequence>
<dbReference type="EMBL" id="JBHUDY010000001">
    <property type="protein sequence ID" value="MFD1610768.1"/>
    <property type="molecule type" value="Genomic_DNA"/>
</dbReference>
<dbReference type="InterPro" id="IPR013424">
    <property type="entry name" value="Ice-binding_C"/>
</dbReference>
<keyword evidence="3" id="KW-1185">Reference proteome</keyword>
<evidence type="ECO:0000313" key="3">
    <source>
        <dbReference type="Proteomes" id="UP001597115"/>
    </source>
</evidence>
<reference evidence="3" key="1">
    <citation type="journal article" date="2019" name="Int. J. Syst. Evol. Microbiol.">
        <title>The Global Catalogue of Microorganisms (GCM) 10K type strain sequencing project: providing services to taxonomists for standard genome sequencing and annotation.</title>
        <authorList>
            <consortium name="The Broad Institute Genomics Platform"/>
            <consortium name="The Broad Institute Genome Sequencing Center for Infectious Disease"/>
            <person name="Wu L."/>
            <person name="Ma J."/>
        </authorList>
    </citation>
    <scope>NUCLEOTIDE SEQUENCE [LARGE SCALE GENOMIC DNA]</scope>
    <source>
        <strain evidence="3">CGMCC 1.16275</strain>
    </source>
</reference>
<evidence type="ECO:0000259" key="1">
    <source>
        <dbReference type="Pfam" id="PF07589"/>
    </source>
</evidence>
<proteinExistence type="predicted"/>
<organism evidence="2 3">
    <name type="scientific">Sphingomonas tabacisoli</name>
    <dbReference type="NCBI Taxonomy" id="2249466"/>
    <lineage>
        <taxon>Bacteria</taxon>
        <taxon>Pseudomonadati</taxon>
        <taxon>Pseudomonadota</taxon>
        <taxon>Alphaproteobacteria</taxon>
        <taxon>Sphingomonadales</taxon>
        <taxon>Sphingomonadaceae</taxon>
        <taxon>Sphingomonas</taxon>
    </lineage>
</organism>
<dbReference type="Proteomes" id="UP001597115">
    <property type="component" value="Unassembled WGS sequence"/>
</dbReference>
<accession>A0ABW4HYL4</accession>
<dbReference type="NCBIfam" id="TIGR02595">
    <property type="entry name" value="PEP_CTERM"/>
    <property type="match status" value="1"/>
</dbReference>
<comment type="caution">
    <text evidence="2">The sequence shown here is derived from an EMBL/GenBank/DDBJ whole genome shotgun (WGS) entry which is preliminary data.</text>
</comment>
<protein>
    <submittedName>
        <fullName evidence="2">PEPxxWA-CTERM sorting domain-containing protein</fullName>
    </submittedName>
</protein>